<gene>
    <name evidence="1" type="primary">MTG2</name>
    <name evidence="1" type="ORF">EV182_000903</name>
</gene>
<protein>
    <submittedName>
        <fullName evidence="1">GTPase of the mitochondrial inner membrane that associates with the large ribosomal subunit</fullName>
        <ecNumber evidence="1">1.14.11.27</ecNumber>
    </submittedName>
</protein>
<keyword evidence="1" id="KW-0560">Oxidoreductase</keyword>
<organism evidence="1 2">
    <name type="scientific">Spiromyces aspiralis</name>
    <dbReference type="NCBI Taxonomy" id="68401"/>
    <lineage>
        <taxon>Eukaryota</taxon>
        <taxon>Fungi</taxon>
        <taxon>Fungi incertae sedis</taxon>
        <taxon>Zoopagomycota</taxon>
        <taxon>Kickxellomycotina</taxon>
        <taxon>Kickxellomycetes</taxon>
        <taxon>Kickxellales</taxon>
        <taxon>Kickxellaceae</taxon>
        <taxon>Spiromyces</taxon>
    </lineage>
</organism>
<sequence>MVVGGHGGNGCVSFRREKYLPRGPPNGGNGGGGGNVVFIADPNKNSLHGLTYRLEAKSGRNGKGQDMHGPRGKDLIIKVPAGTVVREITDLSQSKLGSDHHHTEDTVDPSDGALYRLFQQVEETRRLESENAGYFVHYPKWEDRNTVNHIVFPEQYQAYIRQLKDHEPFNIDLAAPGQEVVVARGGIGGFGNPYFVTKDESAPHYALRGLPGETRLLELELKTIADAGLVGMPNSGKSTFLRAVSNAQPKVAPYPFTTINPYVGTITYPDLFQLRVADIPGLIPGAHRNIGLGLTFLRHIERSRVLVFVIDLSKPDPWNDLEVLRHELECYSPGLSHRPSLVVANKADLADTARDNLNRWHQMTDMSIVPVSALHQKNISKVLHVLRSMVSEIKEGL</sequence>
<comment type="caution">
    <text evidence="1">The sequence shown here is derived from an EMBL/GenBank/DDBJ whole genome shotgun (WGS) entry which is preliminary data.</text>
</comment>
<keyword evidence="2" id="KW-1185">Reference proteome</keyword>
<dbReference type="EC" id="1.14.11.27" evidence="1"/>
<accession>A0ACC1HTV4</accession>
<name>A0ACC1HTV4_9FUNG</name>
<evidence type="ECO:0000313" key="2">
    <source>
        <dbReference type="Proteomes" id="UP001145114"/>
    </source>
</evidence>
<dbReference type="Proteomes" id="UP001145114">
    <property type="component" value="Unassembled WGS sequence"/>
</dbReference>
<dbReference type="EMBL" id="JAMZIH010000084">
    <property type="protein sequence ID" value="KAJ1679994.1"/>
    <property type="molecule type" value="Genomic_DNA"/>
</dbReference>
<proteinExistence type="predicted"/>
<evidence type="ECO:0000313" key="1">
    <source>
        <dbReference type="EMBL" id="KAJ1679994.1"/>
    </source>
</evidence>
<reference evidence="1" key="1">
    <citation type="submission" date="2022-06" db="EMBL/GenBank/DDBJ databases">
        <title>Phylogenomic reconstructions and comparative analyses of Kickxellomycotina fungi.</title>
        <authorList>
            <person name="Reynolds N.K."/>
            <person name="Stajich J.E."/>
            <person name="Barry K."/>
            <person name="Grigoriev I.V."/>
            <person name="Crous P."/>
            <person name="Smith M.E."/>
        </authorList>
    </citation>
    <scope>NUCLEOTIDE SEQUENCE</scope>
    <source>
        <strain evidence="1">RSA 2271</strain>
    </source>
</reference>